<evidence type="ECO:0000313" key="3">
    <source>
        <dbReference type="EMBL" id="KAK4216539.1"/>
    </source>
</evidence>
<dbReference type="Pfam" id="PF00004">
    <property type="entry name" value="AAA"/>
    <property type="match status" value="1"/>
</dbReference>
<dbReference type="Pfam" id="PF22942">
    <property type="entry name" value="DUF7025"/>
    <property type="match status" value="1"/>
</dbReference>
<accession>A0AAN6YCI0</accession>
<feature type="compositionally biased region" description="Acidic residues" evidence="1">
    <location>
        <begin position="817"/>
        <end position="837"/>
    </location>
</feature>
<reference evidence="3" key="1">
    <citation type="journal article" date="2023" name="Mol. Phylogenet. Evol.">
        <title>Genome-scale phylogeny and comparative genomics of the fungal order Sordariales.</title>
        <authorList>
            <person name="Hensen N."/>
            <person name="Bonometti L."/>
            <person name="Westerberg I."/>
            <person name="Brannstrom I.O."/>
            <person name="Guillou S."/>
            <person name="Cros-Aarteil S."/>
            <person name="Calhoun S."/>
            <person name="Haridas S."/>
            <person name="Kuo A."/>
            <person name="Mondo S."/>
            <person name="Pangilinan J."/>
            <person name="Riley R."/>
            <person name="LaButti K."/>
            <person name="Andreopoulos B."/>
            <person name="Lipzen A."/>
            <person name="Chen C."/>
            <person name="Yan M."/>
            <person name="Daum C."/>
            <person name="Ng V."/>
            <person name="Clum A."/>
            <person name="Steindorff A."/>
            <person name="Ohm R.A."/>
            <person name="Martin F."/>
            <person name="Silar P."/>
            <person name="Natvig D.O."/>
            <person name="Lalanne C."/>
            <person name="Gautier V."/>
            <person name="Ament-Velasquez S.L."/>
            <person name="Kruys A."/>
            <person name="Hutchinson M.I."/>
            <person name="Powell A.J."/>
            <person name="Barry K."/>
            <person name="Miller A.N."/>
            <person name="Grigoriev I.V."/>
            <person name="Debuchy R."/>
            <person name="Gladieux P."/>
            <person name="Hiltunen Thoren M."/>
            <person name="Johannesson H."/>
        </authorList>
    </citation>
    <scope>NUCLEOTIDE SEQUENCE</scope>
    <source>
        <strain evidence="3">PSN293</strain>
    </source>
</reference>
<dbReference type="SMART" id="SM00382">
    <property type="entry name" value="AAA"/>
    <property type="match status" value="1"/>
</dbReference>
<organism evidence="3 4">
    <name type="scientific">Rhypophila decipiens</name>
    <dbReference type="NCBI Taxonomy" id="261697"/>
    <lineage>
        <taxon>Eukaryota</taxon>
        <taxon>Fungi</taxon>
        <taxon>Dikarya</taxon>
        <taxon>Ascomycota</taxon>
        <taxon>Pezizomycotina</taxon>
        <taxon>Sordariomycetes</taxon>
        <taxon>Sordariomycetidae</taxon>
        <taxon>Sordariales</taxon>
        <taxon>Naviculisporaceae</taxon>
        <taxon>Rhypophila</taxon>
    </lineage>
</organism>
<evidence type="ECO:0000313" key="4">
    <source>
        <dbReference type="Proteomes" id="UP001301769"/>
    </source>
</evidence>
<feature type="region of interest" description="Disordered" evidence="1">
    <location>
        <begin position="427"/>
        <end position="460"/>
    </location>
</feature>
<dbReference type="InterPro" id="IPR003959">
    <property type="entry name" value="ATPase_AAA_core"/>
</dbReference>
<evidence type="ECO:0000256" key="1">
    <source>
        <dbReference type="SAM" id="MobiDB-lite"/>
    </source>
</evidence>
<dbReference type="Gene3D" id="3.40.50.300">
    <property type="entry name" value="P-loop containing nucleotide triphosphate hydrolases"/>
    <property type="match status" value="1"/>
</dbReference>
<dbReference type="CDD" id="cd19481">
    <property type="entry name" value="RecA-like_protease"/>
    <property type="match status" value="1"/>
</dbReference>
<dbReference type="SUPFAM" id="SSF52540">
    <property type="entry name" value="P-loop containing nucleoside triphosphate hydrolases"/>
    <property type="match status" value="1"/>
</dbReference>
<feature type="domain" description="AAA+ ATPase" evidence="2">
    <location>
        <begin position="580"/>
        <end position="709"/>
    </location>
</feature>
<feature type="compositionally biased region" description="Polar residues" evidence="1">
    <location>
        <begin position="860"/>
        <end position="870"/>
    </location>
</feature>
<dbReference type="GO" id="GO:0005524">
    <property type="term" value="F:ATP binding"/>
    <property type="evidence" value="ECO:0007669"/>
    <property type="project" value="InterPro"/>
</dbReference>
<feature type="compositionally biased region" description="Basic and acidic residues" evidence="1">
    <location>
        <begin position="486"/>
        <end position="496"/>
    </location>
</feature>
<feature type="region of interest" description="Disordered" evidence="1">
    <location>
        <begin position="472"/>
        <end position="500"/>
    </location>
</feature>
<reference evidence="3" key="2">
    <citation type="submission" date="2023-05" db="EMBL/GenBank/DDBJ databases">
        <authorList>
            <consortium name="Lawrence Berkeley National Laboratory"/>
            <person name="Steindorff A."/>
            <person name="Hensen N."/>
            <person name="Bonometti L."/>
            <person name="Westerberg I."/>
            <person name="Brannstrom I.O."/>
            <person name="Guillou S."/>
            <person name="Cros-Aarteil S."/>
            <person name="Calhoun S."/>
            <person name="Haridas S."/>
            <person name="Kuo A."/>
            <person name="Mondo S."/>
            <person name="Pangilinan J."/>
            <person name="Riley R."/>
            <person name="Labutti K."/>
            <person name="Andreopoulos B."/>
            <person name="Lipzen A."/>
            <person name="Chen C."/>
            <person name="Yanf M."/>
            <person name="Daum C."/>
            <person name="Ng V."/>
            <person name="Clum A."/>
            <person name="Ohm R."/>
            <person name="Martin F."/>
            <person name="Silar P."/>
            <person name="Natvig D."/>
            <person name="Lalanne C."/>
            <person name="Gautier V."/>
            <person name="Ament-Velasquez S.L."/>
            <person name="Kruys A."/>
            <person name="Hutchinson M.I."/>
            <person name="Powell A.J."/>
            <person name="Barry K."/>
            <person name="Miller A.N."/>
            <person name="Grigoriev I.V."/>
            <person name="Debuchy R."/>
            <person name="Gladieux P."/>
            <person name="Thoren M.H."/>
            <person name="Johannesson H."/>
        </authorList>
    </citation>
    <scope>NUCLEOTIDE SEQUENCE</scope>
    <source>
        <strain evidence="3">PSN293</strain>
    </source>
</reference>
<feature type="region of interest" description="Disordered" evidence="1">
    <location>
        <begin position="1"/>
        <end position="29"/>
    </location>
</feature>
<protein>
    <recommendedName>
        <fullName evidence="2">AAA+ ATPase domain-containing protein</fullName>
    </recommendedName>
</protein>
<keyword evidence="4" id="KW-1185">Reference proteome</keyword>
<dbReference type="PANTHER" id="PTHR46411:SF2">
    <property type="entry name" value="AAA+ ATPASE DOMAIN-CONTAINING PROTEIN"/>
    <property type="match status" value="1"/>
</dbReference>
<dbReference type="Pfam" id="PF23232">
    <property type="entry name" value="AAA_lid_13"/>
    <property type="match status" value="1"/>
</dbReference>
<dbReference type="InterPro" id="IPR027417">
    <property type="entry name" value="P-loop_NTPase"/>
</dbReference>
<name>A0AAN6YCI0_9PEZI</name>
<dbReference type="Proteomes" id="UP001301769">
    <property type="component" value="Unassembled WGS sequence"/>
</dbReference>
<gene>
    <name evidence="3" type="ORF">QBC37DRAFT_454518</name>
</gene>
<proteinExistence type="predicted"/>
<feature type="compositionally biased region" description="Acidic residues" evidence="1">
    <location>
        <begin position="15"/>
        <end position="24"/>
    </location>
</feature>
<dbReference type="InterPro" id="IPR003593">
    <property type="entry name" value="AAA+_ATPase"/>
</dbReference>
<feature type="region of interest" description="Disordered" evidence="1">
    <location>
        <begin position="809"/>
        <end position="885"/>
    </location>
</feature>
<dbReference type="AlphaFoldDB" id="A0AAN6YCI0"/>
<evidence type="ECO:0000259" key="2">
    <source>
        <dbReference type="SMART" id="SM00382"/>
    </source>
</evidence>
<dbReference type="GO" id="GO:0016887">
    <property type="term" value="F:ATP hydrolysis activity"/>
    <property type="evidence" value="ECO:0007669"/>
    <property type="project" value="InterPro"/>
</dbReference>
<comment type="caution">
    <text evidence="3">The sequence shown here is derived from an EMBL/GenBank/DDBJ whole genome shotgun (WGS) entry which is preliminary data.</text>
</comment>
<dbReference type="EMBL" id="MU858067">
    <property type="protein sequence ID" value="KAK4216539.1"/>
    <property type="molecule type" value="Genomic_DNA"/>
</dbReference>
<dbReference type="PANTHER" id="PTHR46411">
    <property type="entry name" value="FAMILY ATPASE, PUTATIVE-RELATED"/>
    <property type="match status" value="1"/>
</dbReference>
<dbReference type="InterPro" id="IPR054289">
    <property type="entry name" value="DUF7025"/>
</dbReference>
<sequence length="885" mass="99898">MRGTTMEPFKKDINDDASSDDSYEELSPTVVERGRLRGLIARVPGKQALSDDEMPDVLYTVQYCDTYGVPIETRESDQPIDPNLLNNLNEHGDTASPGRVKPVIEIKSKVTSVLPGSVNIRRASPPRGESYDYDDGFDYPYGCHPPPPGYSPHNNRYKNPVSRERFQVEKTEMKVHSPELIAALAAVVGYYPDIEADLSTPDKPVTFEEPYCELVHHWRELESYKLNQPACHDRSYAATTEKHIDILLGYLRKHFDGKLEAEWARWNNPHGKATATFEMFWMLLKPGEVVYLEKFGEMVPHMVSGVSPPSGATRSAIGKQGSYILDYWSVEYHQGHLKRHMESTYIMSWVGEREISSLPAVPARFVDGGAQGMKNTTEKHIRLGRLYWELAKGPAYKEYDGELITRDSGRGGNMTGRVIVDCEGSERFWQGPKGGSRHPPGKPPGSRSRNEPSPPSLDYLPPLQPKCSCSECKRNGVQPGPSPFDGFEKRDPKQDSPPENEDLYFLVIKNTIRAFVLGERRWASVRLENLQDVKPDKEAFKYLVLDPEIKMTVKALIGKFASSDGKVSPWPNDFVKNKGEGRIFLLHGSPGVGKTCTAECIAELTHRPLLSLTSGDISTSMSASSVERNLHYFLELGERFGALVLLDEADVYLEERRTRDLRRNGLVSIFLRALEYYRGVLFLTTNRVEAFDSAFTSRIHVALHYRRLNDDDRRRVWMHNFERLERDSAGKCYVPQSAREYAFESHDMKTLRWNGREIRNGLQTAVALAETEAVENGVETVTLTDKHLRAVVKMSSGFRDFLKKSKGGRNRKYWDGGSEDDDGDSNEEEDEDEEEEGSVSSAETEDNHKWADSTALPPGYNSSSIPQSYHQPPPPPPPAQYQTGF</sequence>
<dbReference type="InterPro" id="IPR056599">
    <property type="entry name" value="AAA_lid_fung"/>
</dbReference>